<dbReference type="RefSeq" id="WP_019102117.1">
    <property type="nucleotide sequence ID" value="NZ_CP031968.1"/>
</dbReference>
<dbReference type="AlphaFoldDB" id="A0AAD0RLI4"/>
<comment type="similarity">
    <text evidence="2 5">Belongs to the TolB family.</text>
</comment>
<dbReference type="InterPro" id="IPR014167">
    <property type="entry name" value="Tol-Pal_TolB"/>
</dbReference>
<dbReference type="Gene3D" id="2.120.10.30">
    <property type="entry name" value="TolB, C-terminal domain"/>
    <property type="match status" value="1"/>
</dbReference>
<dbReference type="GeneID" id="58557790"/>
<dbReference type="GO" id="GO:0042597">
    <property type="term" value="C:periplasmic space"/>
    <property type="evidence" value="ECO:0007669"/>
    <property type="project" value="UniProtKB-SubCell"/>
</dbReference>
<evidence type="ECO:0000256" key="4">
    <source>
        <dbReference type="ARBA" id="ARBA00022764"/>
    </source>
</evidence>
<gene>
    <name evidence="5 7" type="primary">tolB</name>
    <name evidence="7" type="ORF">D1345_00445</name>
</gene>
<dbReference type="InterPro" id="IPR007195">
    <property type="entry name" value="TolB_N"/>
</dbReference>
<dbReference type="PANTHER" id="PTHR36842:SF1">
    <property type="entry name" value="PROTEIN TOLB"/>
    <property type="match status" value="1"/>
</dbReference>
<comment type="subunit">
    <text evidence="5">The Tol-Pal system is composed of five core proteins: the inner membrane proteins TolA, TolQ and TolR, the periplasmic protein TolB and the outer membrane protein Pal. They form a network linking the inner and outer membranes and the peptidoglycan layer.</text>
</comment>
<keyword evidence="3 5" id="KW-0732">Signal</keyword>
<dbReference type="GO" id="GO:0051301">
    <property type="term" value="P:cell division"/>
    <property type="evidence" value="ECO:0007669"/>
    <property type="project" value="UniProtKB-UniRule"/>
</dbReference>
<dbReference type="Pfam" id="PF07676">
    <property type="entry name" value="PD40"/>
    <property type="match status" value="5"/>
</dbReference>
<organism evidence="7 8">
    <name type="scientific">Chromobacterium rhizoryzae</name>
    <dbReference type="NCBI Taxonomy" id="1778675"/>
    <lineage>
        <taxon>Bacteria</taxon>
        <taxon>Pseudomonadati</taxon>
        <taxon>Pseudomonadota</taxon>
        <taxon>Betaproteobacteria</taxon>
        <taxon>Neisseriales</taxon>
        <taxon>Chromobacteriaceae</taxon>
        <taxon>Chromobacterium</taxon>
    </lineage>
</organism>
<dbReference type="Pfam" id="PF04052">
    <property type="entry name" value="TolB_N"/>
    <property type="match status" value="1"/>
</dbReference>
<evidence type="ECO:0000256" key="2">
    <source>
        <dbReference type="ARBA" id="ARBA00009820"/>
    </source>
</evidence>
<sequence length="429" mass="45437" precursor="true">MSSFKTLLNMLLVTLGLMAAGGAQAEMTIEIVGGGANRHAIAIAPFKDEANAQGGLGPVIKNDLTISGVFRMVDAAGVANVPFEPADIRYPLWQAAGAQSVAIGKVEAAGGGQLKISFRLMDVAQKKQLTGGEFTVTPDRTRQVAHAIADMIYEAITGQKGFFNTRIVYVLKTGGSYLLQVADVDGGRAQTILRSREPIISPSWSPDGGRIAYVSFESKKPVVWVQNLATGQRFAAANFKGSNSAPAWSPDGSKLAVVLTTSGNSQIYVINANGGGSRRLMYNGGIDTEPTWSPDGGSLYFVSDRAGGPQIYRVSADGGNAQRVTWEGRYNVSPKVSPDGKTLSYIRREGGNFRVMAQDLATNDSRVLSDGGYNERPSFAPNGRMVLYASDAGGKSVLYAATTDGSSKVKLAVINGDVQDPAWGPFNRP</sequence>
<evidence type="ECO:0000256" key="5">
    <source>
        <dbReference type="HAMAP-Rule" id="MF_00671"/>
    </source>
</evidence>
<evidence type="ECO:0000313" key="7">
    <source>
        <dbReference type="EMBL" id="AXT44767.1"/>
    </source>
</evidence>
<dbReference type="SUPFAM" id="SSF52964">
    <property type="entry name" value="TolB, N-terminal domain"/>
    <property type="match status" value="1"/>
</dbReference>
<dbReference type="HAMAP" id="MF_00671">
    <property type="entry name" value="TolB"/>
    <property type="match status" value="1"/>
</dbReference>
<keyword evidence="5" id="KW-0132">Cell division</keyword>
<keyword evidence="5" id="KW-0131">Cell cycle</keyword>
<dbReference type="InterPro" id="IPR011659">
    <property type="entry name" value="WD40"/>
</dbReference>
<reference evidence="7 8" key="1">
    <citation type="submission" date="2018-08" db="EMBL/GenBank/DDBJ databases">
        <title>Complete genome sequence of JP2-74.</title>
        <authorList>
            <person name="Wu L."/>
        </authorList>
    </citation>
    <scope>NUCLEOTIDE SEQUENCE [LARGE SCALE GENOMIC DNA]</scope>
    <source>
        <strain evidence="7 8">JP2-74</strain>
    </source>
</reference>
<dbReference type="InterPro" id="IPR011042">
    <property type="entry name" value="6-blade_b-propeller_TolB-like"/>
</dbReference>
<keyword evidence="4 5" id="KW-0574">Periplasm</keyword>
<evidence type="ECO:0000256" key="3">
    <source>
        <dbReference type="ARBA" id="ARBA00022729"/>
    </source>
</evidence>
<protein>
    <recommendedName>
        <fullName evidence="5">Tol-Pal system protein TolB</fullName>
    </recommendedName>
</protein>
<name>A0AAD0RLI4_9NEIS</name>
<dbReference type="SUPFAM" id="SSF69304">
    <property type="entry name" value="Tricorn protease N-terminal domain"/>
    <property type="match status" value="1"/>
</dbReference>
<dbReference type="NCBIfam" id="TIGR02800">
    <property type="entry name" value="propeller_TolB"/>
    <property type="match status" value="1"/>
</dbReference>
<accession>A0AAD0RLI4</accession>
<dbReference type="Gene3D" id="3.40.50.10070">
    <property type="entry name" value="TolB, N-terminal domain"/>
    <property type="match status" value="1"/>
</dbReference>
<proteinExistence type="inferred from homology"/>
<evidence type="ECO:0000256" key="1">
    <source>
        <dbReference type="ARBA" id="ARBA00004418"/>
    </source>
</evidence>
<dbReference type="GO" id="GO:0017038">
    <property type="term" value="P:protein import"/>
    <property type="evidence" value="ECO:0007669"/>
    <property type="project" value="InterPro"/>
</dbReference>
<dbReference type="Proteomes" id="UP000259465">
    <property type="component" value="Chromosome"/>
</dbReference>
<comment type="function">
    <text evidence="5">Part of the Tol-Pal system, which plays a role in outer membrane invagination during cell division and is important for maintaining outer membrane integrity.</text>
</comment>
<evidence type="ECO:0000313" key="8">
    <source>
        <dbReference type="Proteomes" id="UP000259465"/>
    </source>
</evidence>
<feature type="chain" id="PRO_5041755030" description="Tol-Pal system protein TolB" evidence="5">
    <location>
        <begin position="26"/>
        <end position="429"/>
    </location>
</feature>
<dbReference type="KEGG" id="crz:D1345_00445"/>
<evidence type="ECO:0000259" key="6">
    <source>
        <dbReference type="Pfam" id="PF04052"/>
    </source>
</evidence>
<feature type="domain" description="TolB N-terminal" evidence="6">
    <location>
        <begin position="28"/>
        <end position="129"/>
    </location>
</feature>
<dbReference type="PANTHER" id="PTHR36842">
    <property type="entry name" value="PROTEIN TOLB HOMOLOG"/>
    <property type="match status" value="1"/>
</dbReference>
<comment type="subcellular location">
    <subcellularLocation>
        <location evidence="1 5">Periplasm</location>
    </subcellularLocation>
</comment>
<feature type="signal peptide" evidence="5">
    <location>
        <begin position="1"/>
        <end position="25"/>
    </location>
</feature>
<keyword evidence="8" id="KW-1185">Reference proteome</keyword>
<dbReference type="EMBL" id="CP031968">
    <property type="protein sequence ID" value="AXT44767.1"/>
    <property type="molecule type" value="Genomic_DNA"/>
</dbReference>